<reference evidence="1 2" key="1">
    <citation type="submission" date="2014-03" db="EMBL/GenBank/DDBJ databases">
        <title>Bradyrhizobium valentinum sp. nov., isolated from effective nodules of Lupinus mariae-josephae, a lupine endemic of basic-lime soils in Eastern Spain.</title>
        <authorList>
            <person name="Duran D."/>
            <person name="Rey L."/>
            <person name="Navarro A."/>
            <person name="Busquets A."/>
            <person name="Imperial J."/>
            <person name="Ruiz-Argueso T."/>
        </authorList>
    </citation>
    <scope>NUCLEOTIDE SEQUENCE [LARGE SCALE GENOMIC DNA]</scope>
    <source>
        <strain evidence="1 2">Ro19</strain>
    </source>
</reference>
<organism evidence="1 2">
    <name type="scientific">Bradyrhizobium retamae</name>
    <dbReference type="NCBI Taxonomy" id="1300035"/>
    <lineage>
        <taxon>Bacteria</taxon>
        <taxon>Pseudomonadati</taxon>
        <taxon>Pseudomonadota</taxon>
        <taxon>Alphaproteobacteria</taxon>
        <taxon>Hyphomicrobiales</taxon>
        <taxon>Nitrobacteraceae</taxon>
        <taxon>Bradyrhizobium</taxon>
    </lineage>
</organism>
<name>A0A0R3NJ74_9BRAD</name>
<keyword evidence="2" id="KW-1185">Reference proteome</keyword>
<evidence type="ECO:0000313" key="1">
    <source>
        <dbReference type="EMBL" id="KRR30333.1"/>
    </source>
</evidence>
<evidence type="ECO:0000313" key="2">
    <source>
        <dbReference type="Proteomes" id="UP000052023"/>
    </source>
</evidence>
<accession>A0A0R3NJ74</accession>
<dbReference type="Proteomes" id="UP000052023">
    <property type="component" value="Unassembled WGS sequence"/>
</dbReference>
<protein>
    <submittedName>
        <fullName evidence="1">Uncharacterized protein</fullName>
    </submittedName>
</protein>
<proteinExistence type="predicted"/>
<comment type="caution">
    <text evidence="1">The sequence shown here is derived from an EMBL/GenBank/DDBJ whole genome shotgun (WGS) entry which is preliminary data.</text>
</comment>
<gene>
    <name evidence="1" type="ORF">CQ13_01375</name>
</gene>
<sequence length="105" mass="10865">MSGIGEGAITRGPINPSTLAEGRMALAAPQQRSQAAYEPQAFIQHSWQGATMCLGFGRPAGFTKLADASMRASVDTLARAATGRVSAATINSNGNNRAITRIFAG</sequence>
<dbReference type="EMBL" id="LLYA01000001">
    <property type="protein sequence ID" value="KRR30333.1"/>
    <property type="molecule type" value="Genomic_DNA"/>
</dbReference>
<dbReference type="AlphaFoldDB" id="A0A0R3NJ74"/>